<accession>A0AAN5D4M3</accession>
<evidence type="ECO:0000256" key="1">
    <source>
        <dbReference type="SAM" id="Phobius"/>
    </source>
</evidence>
<keyword evidence="3" id="KW-1185">Reference proteome</keyword>
<protein>
    <recommendedName>
        <fullName evidence="4">G protein-coupled receptor</fullName>
    </recommendedName>
</protein>
<feature type="transmembrane region" description="Helical" evidence="1">
    <location>
        <begin position="37"/>
        <end position="59"/>
    </location>
</feature>
<feature type="non-terminal residue" evidence="2">
    <location>
        <position position="1"/>
    </location>
</feature>
<evidence type="ECO:0000313" key="2">
    <source>
        <dbReference type="EMBL" id="GMR56329.1"/>
    </source>
</evidence>
<gene>
    <name evidence="2" type="ORF">PMAYCL1PPCAC_26524</name>
</gene>
<dbReference type="AlphaFoldDB" id="A0AAN5D4M3"/>
<reference evidence="3" key="1">
    <citation type="submission" date="2022-10" db="EMBL/GenBank/DDBJ databases">
        <title>Genome assembly of Pristionchus species.</title>
        <authorList>
            <person name="Yoshida K."/>
            <person name="Sommer R.J."/>
        </authorList>
    </citation>
    <scope>NUCLEOTIDE SEQUENCE [LARGE SCALE GENOMIC DNA]</scope>
    <source>
        <strain evidence="3">RS5460</strain>
    </source>
</reference>
<dbReference type="InterPro" id="IPR019425">
    <property type="entry name" value="7TM_GPCR_serpentine_rcpt_Srt"/>
</dbReference>
<dbReference type="Pfam" id="PF10321">
    <property type="entry name" value="7TM_GPCR_Srt"/>
    <property type="match status" value="1"/>
</dbReference>
<evidence type="ECO:0000313" key="3">
    <source>
        <dbReference type="Proteomes" id="UP001328107"/>
    </source>
</evidence>
<name>A0AAN5D4M3_9BILA</name>
<evidence type="ECO:0008006" key="4">
    <source>
        <dbReference type="Google" id="ProtNLM"/>
    </source>
</evidence>
<comment type="caution">
    <text evidence="2">The sequence shown here is derived from an EMBL/GenBank/DDBJ whole genome shotgun (WGS) entry which is preliminary data.</text>
</comment>
<organism evidence="2 3">
    <name type="scientific">Pristionchus mayeri</name>
    <dbReference type="NCBI Taxonomy" id="1317129"/>
    <lineage>
        <taxon>Eukaryota</taxon>
        <taxon>Metazoa</taxon>
        <taxon>Ecdysozoa</taxon>
        <taxon>Nematoda</taxon>
        <taxon>Chromadorea</taxon>
        <taxon>Rhabditida</taxon>
        <taxon>Rhabditina</taxon>
        <taxon>Diplogasteromorpha</taxon>
        <taxon>Diplogasteroidea</taxon>
        <taxon>Neodiplogasteridae</taxon>
        <taxon>Pristionchus</taxon>
    </lineage>
</organism>
<dbReference type="Proteomes" id="UP001328107">
    <property type="component" value="Unassembled WGS sequence"/>
</dbReference>
<proteinExistence type="predicted"/>
<keyword evidence="1" id="KW-0472">Membrane</keyword>
<dbReference type="PANTHER" id="PTHR23021">
    <property type="entry name" value="SERPENTINE RECEPTOR, CLASS T"/>
    <property type="match status" value="1"/>
</dbReference>
<keyword evidence="1" id="KW-1133">Transmembrane helix</keyword>
<dbReference type="PANTHER" id="PTHR23021:SF11">
    <property type="entry name" value="SERPENTINE RECEPTOR, CLASS T"/>
    <property type="match status" value="1"/>
</dbReference>
<sequence>KLGTYSIVFGVIAEVLYIPCIIGLYRDMRTSCFKIMFWLGLLDMVAIFANAIMFGITLLRGDVHCSEPTMSFIVGLTGYGKITSFC</sequence>
<keyword evidence="1" id="KW-0812">Transmembrane</keyword>
<dbReference type="EMBL" id="BTRK01000005">
    <property type="protein sequence ID" value="GMR56329.1"/>
    <property type="molecule type" value="Genomic_DNA"/>
</dbReference>
<feature type="transmembrane region" description="Helical" evidence="1">
    <location>
        <begin position="6"/>
        <end position="25"/>
    </location>
</feature>